<feature type="transmembrane region" description="Helical" evidence="1">
    <location>
        <begin position="163"/>
        <end position="185"/>
    </location>
</feature>
<evidence type="ECO:0000313" key="2">
    <source>
        <dbReference type="EMBL" id="CAE7365777.1"/>
    </source>
</evidence>
<sequence>MALRAGLERALRPSSAVEELCGWKLFFLAPRMLLHRAFGEARVEPRELTQRCDMWSTRIGWGWRQRPVMMQPQPRSCAPHIPPSEGDGAWNMLFTLLETCFQKYCATPLEEIEFRRLQFGALLLALFAVEVLRLVVGQLLFIPGLLVCLVGNRARCSLRPWDLTLFMVLAAAVAIMDSVNLAAGFRGGFPEIAERLRLPSCQRVGSIGDLLAPMLELCCLKVASASYLKAEHLIVDAHRMRSGYASSQRRMGKRG</sequence>
<keyword evidence="1" id="KW-0812">Transmembrane</keyword>
<proteinExistence type="predicted"/>
<protein>
    <submittedName>
        <fullName evidence="2">Uncharacterized protein</fullName>
    </submittedName>
</protein>
<reference evidence="2" key="1">
    <citation type="submission" date="2021-02" db="EMBL/GenBank/DDBJ databases">
        <authorList>
            <person name="Dougan E. K."/>
            <person name="Rhodes N."/>
            <person name="Thang M."/>
            <person name="Chan C."/>
        </authorList>
    </citation>
    <scope>NUCLEOTIDE SEQUENCE</scope>
</reference>
<organism evidence="2 3">
    <name type="scientific">Symbiodinium natans</name>
    <dbReference type="NCBI Taxonomy" id="878477"/>
    <lineage>
        <taxon>Eukaryota</taxon>
        <taxon>Sar</taxon>
        <taxon>Alveolata</taxon>
        <taxon>Dinophyceae</taxon>
        <taxon>Suessiales</taxon>
        <taxon>Symbiodiniaceae</taxon>
        <taxon>Symbiodinium</taxon>
    </lineage>
</organism>
<keyword evidence="3" id="KW-1185">Reference proteome</keyword>
<gene>
    <name evidence="2" type="ORF">SNAT2548_LOCUS19839</name>
</gene>
<evidence type="ECO:0000313" key="3">
    <source>
        <dbReference type="Proteomes" id="UP000604046"/>
    </source>
</evidence>
<comment type="caution">
    <text evidence="2">The sequence shown here is derived from an EMBL/GenBank/DDBJ whole genome shotgun (WGS) entry which is preliminary data.</text>
</comment>
<keyword evidence="1" id="KW-0472">Membrane</keyword>
<keyword evidence="1" id="KW-1133">Transmembrane helix</keyword>
<name>A0A812QDH7_9DINO</name>
<feature type="transmembrane region" description="Helical" evidence="1">
    <location>
        <begin position="119"/>
        <end position="143"/>
    </location>
</feature>
<dbReference type="Proteomes" id="UP000604046">
    <property type="component" value="Unassembled WGS sequence"/>
</dbReference>
<evidence type="ECO:0000256" key="1">
    <source>
        <dbReference type="SAM" id="Phobius"/>
    </source>
</evidence>
<dbReference type="EMBL" id="CAJNDS010002191">
    <property type="protein sequence ID" value="CAE7365777.1"/>
    <property type="molecule type" value="Genomic_DNA"/>
</dbReference>
<accession>A0A812QDH7</accession>
<dbReference type="OrthoDB" id="10627894at2759"/>
<dbReference type="AlphaFoldDB" id="A0A812QDH7"/>